<feature type="region of interest" description="Disordered" evidence="1">
    <location>
        <begin position="1"/>
        <end position="26"/>
    </location>
</feature>
<dbReference type="WBParaSite" id="HDID_0000596401-mRNA-1">
    <property type="protein sequence ID" value="HDID_0000596401-mRNA-1"/>
    <property type="gene ID" value="HDID_0000596401"/>
</dbReference>
<dbReference type="InterPro" id="IPR015915">
    <property type="entry name" value="Kelch-typ_b-propeller"/>
</dbReference>
<evidence type="ECO:0000313" key="3">
    <source>
        <dbReference type="Proteomes" id="UP000274504"/>
    </source>
</evidence>
<reference evidence="2 3" key="2">
    <citation type="submission" date="2018-11" db="EMBL/GenBank/DDBJ databases">
        <authorList>
            <consortium name="Pathogen Informatics"/>
        </authorList>
    </citation>
    <scope>NUCLEOTIDE SEQUENCE [LARGE SCALE GENOMIC DNA]</scope>
</reference>
<reference evidence="4" key="1">
    <citation type="submission" date="2017-02" db="UniProtKB">
        <authorList>
            <consortium name="WormBaseParasite"/>
        </authorList>
    </citation>
    <scope>IDENTIFICATION</scope>
</reference>
<dbReference type="Proteomes" id="UP000274504">
    <property type="component" value="Unassembled WGS sequence"/>
</dbReference>
<dbReference type="AlphaFoldDB" id="A0A0R3SLZ9"/>
<dbReference type="OrthoDB" id="6282652at2759"/>
<organism evidence="4">
    <name type="scientific">Hymenolepis diminuta</name>
    <name type="common">Rat tapeworm</name>
    <dbReference type="NCBI Taxonomy" id="6216"/>
    <lineage>
        <taxon>Eukaryota</taxon>
        <taxon>Metazoa</taxon>
        <taxon>Spiralia</taxon>
        <taxon>Lophotrochozoa</taxon>
        <taxon>Platyhelminthes</taxon>
        <taxon>Cestoda</taxon>
        <taxon>Eucestoda</taxon>
        <taxon>Cyclophyllidea</taxon>
        <taxon>Hymenolepididae</taxon>
        <taxon>Hymenolepis</taxon>
    </lineage>
</organism>
<name>A0A0R3SLZ9_HYMDI</name>
<accession>A0A0R3SLZ9</accession>
<dbReference type="SUPFAM" id="SSF117281">
    <property type="entry name" value="Kelch motif"/>
    <property type="match status" value="1"/>
</dbReference>
<evidence type="ECO:0000313" key="2">
    <source>
        <dbReference type="EMBL" id="VDL58280.1"/>
    </source>
</evidence>
<sequence length="204" mass="23080">MKQMLASSSMPSSSTEKKEKNHSRVKELLPPSRWSLLPPIIEGRSWCAAVNIPDSGVLVIGGFGMNGLPLCSTELLTRLPNEGGCVGGEKWQWRHFPPMNYDHRGFPLSVYFQRRVYVVGCGEYVHKMEMLDMETGGQWTSLPFYCVRLNIQSMARVGKELFVLVLDKPGLYSIELDGDLKRLFGKWRKRKSGSLAKLMAAHFK</sequence>
<evidence type="ECO:0000313" key="4">
    <source>
        <dbReference type="WBParaSite" id="HDID_0000596401-mRNA-1"/>
    </source>
</evidence>
<evidence type="ECO:0000256" key="1">
    <source>
        <dbReference type="SAM" id="MobiDB-lite"/>
    </source>
</evidence>
<feature type="compositionally biased region" description="Basic and acidic residues" evidence="1">
    <location>
        <begin position="15"/>
        <end position="26"/>
    </location>
</feature>
<dbReference type="EMBL" id="UYSG01003837">
    <property type="protein sequence ID" value="VDL58280.1"/>
    <property type="molecule type" value="Genomic_DNA"/>
</dbReference>
<protein>
    <submittedName>
        <fullName evidence="4">FBA_3 domain-containing protein</fullName>
    </submittedName>
</protein>
<proteinExistence type="predicted"/>
<dbReference type="Gene3D" id="2.120.10.80">
    <property type="entry name" value="Kelch-type beta propeller"/>
    <property type="match status" value="1"/>
</dbReference>
<gene>
    <name evidence="2" type="ORF">HDID_LOCUS5962</name>
</gene>